<proteinExistence type="predicted"/>
<dbReference type="Proteomes" id="UP000031392">
    <property type="component" value="Chromosome"/>
</dbReference>
<protein>
    <submittedName>
        <fullName evidence="1">Uncharacterized protein</fullName>
    </submittedName>
</protein>
<sequence>MGNKKIKMPSAQQGNRVKYQEIINYDKNPPIFSLEKLQTGNYCFSKLNQEHKAMFAEAIFRRKNLTWENIKKADRHGLGTEKIAKNSIKAPMPRFITDEVADFLVFRYNDTCPMVGYRHKDIFFVLWFDHNFTLYNHS</sequence>
<organism evidence="1 2">
    <name type="scientific">Neisseria elongata subsp. glycolytica ATCC 29315</name>
    <dbReference type="NCBI Taxonomy" id="546263"/>
    <lineage>
        <taxon>Bacteria</taxon>
        <taxon>Pseudomonadati</taxon>
        <taxon>Pseudomonadota</taxon>
        <taxon>Betaproteobacteria</taxon>
        <taxon>Neisseriales</taxon>
        <taxon>Neisseriaceae</taxon>
        <taxon>Neisseria</taxon>
    </lineage>
</organism>
<evidence type="ECO:0000313" key="2">
    <source>
        <dbReference type="Proteomes" id="UP000031392"/>
    </source>
</evidence>
<dbReference type="HOGENOM" id="CLU_151184_0_0_4"/>
<reference evidence="1 2" key="2">
    <citation type="journal article" date="2015" name="PLoS Genet.">
        <title>Common Cell Shape Evolution of Two Nasopharyngeal Pathogens.</title>
        <authorList>
            <person name="Veyrier F.J."/>
            <person name="Biais N."/>
            <person name="Morales P."/>
            <person name="Belkacem N."/>
            <person name="Guilhen C."/>
            <person name="Ranjeva S."/>
            <person name="Sismeiro O."/>
            <person name="Pehau-Arnaudet G."/>
            <person name="Rocha E.P."/>
            <person name="Werts C."/>
            <person name="Taha M.K."/>
            <person name="Boneca I.G."/>
        </authorList>
    </citation>
    <scope>NUCLEOTIDE SEQUENCE [LARGE SCALE GENOMIC DNA]</scope>
    <source>
        <strain evidence="1 2">ATCC 29315</strain>
    </source>
</reference>
<name>A0A0B5CHB4_NEIEG</name>
<dbReference type="AlphaFoldDB" id="A0A0B5CHB4"/>
<dbReference type="RefSeq" id="WP_041961356.1">
    <property type="nucleotide sequence ID" value="NZ_CP007726.1"/>
</dbReference>
<reference evidence="2" key="1">
    <citation type="submission" date="2014-05" db="EMBL/GenBank/DDBJ databases">
        <title>Complete Genome sequence of Neisseria elongata subsp. glycolytica.</title>
        <authorList>
            <person name="Veyrier F.J."/>
            <person name="Taha M.-K."/>
        </authorList>
    </citation>
    <scope>NUCLEOTIDE SEQUENCE [LARGE SCALE GENOMIC DNA]</scope>
    <source>
        <strain evidence="2">ATCC 29315</strain>
    </source>
</reference>
<dbReference type="PATRIC" id="fig|546263.7.peg.1123"/>
<dbReference type="EMBL" id="CP007726">
    <property type="protein sequence ID" value="AJE18362.1"/>
    <property type="molecule type" value="Genomic_DNA"/>
</dbReference>
<keyword evidence="2" id="KW-1185">Reference proteome</keyword>
<evidence type="ECO:0000313" key="1">
    <source>
        <dbReference type="EMBL" id="AJE18362.1"/>
    </source>
</evidence>
<dbReference type="KEGG" id="nel:NELON_05270"/>
<accession>A0A0B5CHB4</accession>
<gene>
    <name evidence="1" type="ORF">NELON_05270</name>
</gene>